<comment type="similarity">
    <text evidence="2">Belongs to the TRIM/RBCC family.</text>
</comment>
<dbReference type="GO" id="GO:0005737">
    <property type="term" value="C:cytoplasm"/>
    <property type="evidence" value="ECO:0007669"/>
    <property type="project" value="UniProtKB-SubCell"/>
</dbReference>
<evidence type="ECO:0000313" key="13">
    <source>
        <dbReference type="Proteomes" id="UP000265020"/>
    </source>
</evidence>
<dbReference type="AlphaFoldDB" id="A0A3Q2EEM0"/>
<dbReference type="InterPro" id="IPR013320">
    <property type="entry name" value="ConA-like_dom_sf"/>
</dbReference>
<evidence type="ECO:0000256" key="5">
    <source>
        <dbReference type="ARBA" id="ARBA00022771"/>
    </source>
</evidence>
<feature type="coiled-coil region" evidence="8">
    <location>
        <begin position="182"/>
        <end position="232"/>
    </location>
</feature>
<keyword evidence="13" id="KW-1185">Reference proteome</keyword>
<dbReference type="InterPro" id="IPR013083">
    <property type="entry name" value="Znf_RING/FYVE/PHD"/>
</dbReference>
<evidence type="ECO:0000259" key="11">
    <source>
        <dbReference type="PROSITE" id="PS50188"/>
    </source>
</evidence>
<dbReference type="InterPro" id="IPR001870">
    <property type="entry name" value="B30.2/SPRY"/>
</dbReference>
<evidence type="ECO:0000256" key="8">
    <source>
        <dbReference type="SAM" id="Coils"/>
    </source>
</evidence>
<feature type="domain" description="RING-type" evidence="9">
    <location>
        <begin position="13"/>
        <end position="53"/>
    </location>
</feature>
<dbReference type="InterPro" id="IPR018957">
    <property type="entry name" value="Znf_C3HC4_RING-type"/>
</dbReference>
<feature type="domain" description="B box-type" evidence="10">
    <location>
        <begin position="84"/>
        <end position="125"/>
    </location>
</feature>
<reference evidence="12" key="1">
    <citation type="submission" date="2025-08" db="UniProtKB">
        <authorList>
            <consortium name="Ensembl"/>
        </authorList>
    </citation>
    <scope>IDENTIFICATION</scope>
</reference>
<evidence type="ECO:0000259" key="10">
    <source>
        <dbReference type="PROSITE" id="PS50119"/>
    </source>
</evidence>
<dbReference type="InterPro" id="IPR001841">
    <property type="entry name" value="Znf_RING"/>
</dbReference>
<feature type="domain" description="B30.2/SPRY" evidence="11">
    <location>
        <begin position="274"/>
        <end position="469"/>
    </location>
</feature>
<evidence type="ECO:0000256" key="1">
    <source>
        <dbReference type="ARBA" id="ARBA00004496"/>
    </source>
</evidence>
<dbReference type="SUPFAM" id="SSF49899">
    <property type="entry name" value="Concanavalin A-like lectins/glucanases"/>
    <property type="match status" value="1"/>
</dbReference>
<evidence type="ECO:0008006" key="14">
    <source>
        <dbReference type="Google" id="ProtNLM"/>
    </source>
</evidence>
<evidence type="ECO:0000313" key="12">
    <source>
        <dbReference type="Ensembl" id="ENSCVAP00000030722.1"/>
    </source>
</evidence>
<dbReference type="PROSITE" id="PS50119">
    <property type="entry name" value="ZF_BBOX"/>
    <property type="match status" value="1"/>
</dbReference>
<evidence type="ECO:0000256" key="2">
    <source>
        <dbReference type="ARBA" id="ARBA00008518"/>
    </source>
</evidence>
<dbReference type="GO" id="GO:0008270">
    <property type="term" value="F:zinc ion binding"/>
    <property type="evidence" value="ECO:0007669"/>
    <property type="project" value="UniProtKB-KW"/>
</dbReference>
<dbReference type="InterPro" id="IPR043136">
    <property type="entry name" value="B30.2/SPRY_sf"/>
</dbReference>
<dbReference type="InterPro" id="IPR006574">
    <property type="entry name" value="PRY"/>
</dbReference>
<dbReference type="Gene3D" id="3.30.40.10">
    <property type="entry name" value="Zinc/RING finger domain, C3HC4 (zinc finger)"/>
    <property type="match status" value="1"/>
</dbReference>
<dbReference type="InterPro" id="IPR003879">
    <property type="entry name" value="Butyrophylin_SPRY"/>
</dbReference>
<reference evidence="12" key="2">
    <citation type="submission" date="2025-09" db="UniProtKB">
        <authorList>
            <consortium name="Ensembl"/>
        </authorList>
    </citation>
    <scope>IDENTIFICATION</scope>
</reference>
<dbReference type="SMART" id="SM00336">
    <property type="entry name" value="BBOX"/>
    <property type="match status" value="1"/>
</dbReference>
<keyword evidence="5 7" id="KW-0863">Zinc-finger</keyword>
<dbReference type="Ensembl" id="ENSCVAT00000031941.1">
    <property type="protein sequence ID" value="ENSCVAP00000030722.1"/>
    <property type="gene ID" value="ENSCVAG00000019473.1"/>
</dbReference>
<dbReference type="SMART" id="SM00184">
    <property type="entry name" value="RING"/>
    <property type="match status" value="1"/>
</dbReference>
<dbReference type="GeneTree" id="ENSGT00970000193381"/>
<dbReference type="Gene3D" id="2.60.120.920">
    <property type="match status" value="1"/>
</dbReference>
<keyword evidence="3" id="KW-0963">Cytoplasm</keyword>
<dbReference type="Gene3D" id="3.30.160.60">
    <property type="entry name" value="Classic Zinc Finger"/>
    <property type="match status" value="1"/>
</dbReference>
<dbReference type="SUPFAM" id="SSF57845">
    <property type="entry name" value="B-box zinc-binding domain"/>
    <property type="match status" value="1"/>
</dbReference>
<keyword evidence="8" id="KW-0175">Coiled coil</keyword>
<dbReference type="Pfam" id="PF00097">
    <property type="entry name" value="zf-C3HC4"/>
    <property type="match status" value="1"/>
</dbReference>
<dbReference type="PRINTS" id="PR01407">
    <property type="entry name" value="BUTYPHLNCDUF"/>
</dbReference>
<dbReference type="InterPro" id="IPR017907">
    <property type="entry name" value="Znf_RING_CS"/>
</dbReference>
<keyword evidence="6" id="KW-0862">Zinc</keyword>
<comment type="subcellular location">
    <subcellularLocation>
        <location evidence="1">Cytoplasm</location>
    </subcellularLocation>
</comment>
<dbReference type="PROSITE" id="PS50188">
    <property type="entry name" value="B302_SPRY"/>
    <property type="match status" value="1"/>
</dbReference>
<proteinExistence type="inferred from homology"/>
<name>A0A3Q2EEM0_CYPVA</name>
<dbReference type="InterPro" id="IPR050143">
    <property type="entry name" value="TRIM/RBCC"/>
</dbReference>
<dbReference type="OMA" id="WAVWFSK"/>
<evidence type="ECO:0000256" key="3">
    <source>
        <dbReference type="ARBA" id="ARBA00022490"/>
    </source>
</evidence>
<dbReference type="SUPFAM" id="SSF57850">
    <property type="entry name" value="RING/U-box"/>
    <property type="match status" value="1"/>
</dbReference>
<dbReference type="InterPro" id="IPR000315">
    <property type="entry name" value="Znf_B-box"/>
</dbReference>
<accession>A0A3Q2EEM0</accession>
<evidence type="ECO:0000256" key="6">
    <source>
        <dbReference type="ARBA" id="ARBA00022833"/>
    </source>
</evidence>
<dbReference type="Proteomes" id="UP000265020">
    <property type="component" value="Unassembled WGS sequence"/>
</dbReference>
<dbReference type="Pfam" id="PF00643">
    <property type="entry name" value="zf-B_box"/>
    <property type="match status" value="1"/>
</dbReference>
<keyword evidence="4" id="KW-0479">Metal-binding</keyword>
<dbReference type="Pfam" id="PF13765">
    <property type="entry name" value="PRY"/>
    <property type="match status" value="1"/>
</dbReference>
<evidence type="ECO:0000259" key="9">
    <source>
        <dbReference type="PROSITE" id="PS50089"/>
    </source>
</evidence>
<dbReference type="PANTHER" id="PTHR24103">
    <property type="entry name" value="E3 UBIQUITIN-PROTEIN LIGASE TRIM"/>
    <property type="match status" value="1"/>
</dbReference>
<sequence length="492" mass="55276">MADVLTLEEELSCPVCRDIFRDPVLLSCSHSFCRDCLRHWWNRKQVQQCPVCKSDSGRKEPTCNLVLRNTCEAFLLERDRAAAECEDVCQLHQEKLKLFCLDHQEPACLICRDSTLHSSHTFRPINEVAEDRRQELKTSLTPLQDKLKLLREVREDLDLTAEHIHSQARHAETAIRDQFRILQQFLQEEEKARVAAVKEEEEQKSRKVQEKIQALDGDIAALHATIAAAEKKLRSKDASFLQSFSAAAEVVRQCPLLEDPQPVPGALLDVTKHLGNLGFNIWKKIRDTVSYTPVVLDPNTAGASLSVSLDLTTVRRGHGQRLPKNPERFDSKGVVVGSKGFTEGIHYWTVEVGGCAAWFVGIAEESFRRKNPTKFSSGLWAVSFSKDKYSYFSRGAPPSFHAKTQLQVIRKSFHLGRLHFPSRPSGEGGERSTDILDQFSLDVNRRLPAAGFQTEMVSPGPQSLSSPSAISNPLRTPAVTTLQKINLSVFIK</sequence>
<evidence type="ECO:0000256" key="4">
    <source>
        <dbReference type="ARBA" id="ARBA00022723"/>
    </source>
</evidence>
<dbReference type="SMART" id="SM00589">
    <property type="entry name" value="PRY"/>
    <property type="match status" value="1"/>
</dbReference>
<protein>
    <recommendedName>
        <fullName evidence="14">Tripartite motif containing 35-12</fullName>
    </recommendedName>
</protein>
<evidence type="ECO:0000256" key="7">
    <source>
        <dbReference type="PROSITE-ProRule" id="PRU00024"/>
    </source>
</evidence>
<organism evidence="12 13">
    <name type="scientific">Cyprinodon variegatus</name>
    <name type="common">Sheepshead minnow</name>
    <dbReference type="NCBI Taxonomy" id="28743"/>
    <lineage>
        <taxon>Eukaryota</taxon>
        <taxon>Metazoa</taxon>
        <taxon>Chordata</taxon>
        <taxon>Craniata</taxon>
        <taxon>Vertebrata</taxon>
        <taxon>Euteleostomi</taxon>
        <taxon>Actinopterygii</taxon>
        <taxon>Neopterygii</taxon>
        <taxon>Teleostei</taxon>
        <taxon>Neoteleostei</taxon>
        <taxon>Acanthomorphata</taxon>
        <taxon>Ovalentaria</taxon>
        <taxon>Atherinomorphae</taxon>
        <taxon>Cyprinodontiformes</taxon>
        <taxon>Cyprinodontidae</taxon>
        <taxon>Cyprinodon</taxon>
    </lineage>
</organism>
<dbReference type="PROSITE" id="PS00518">
    <property type="entry name" value="ZF_RING_1"/>
    <property type="match status" value="1"/>
</dbReference>
<dbReference type="PROSITE" id="PS50089">
    <property type="entry name" value="ZF_RING_2"/>
    <property type="match status" value="1"/>
</dbReference>